<name>A0A0E9T980_ANGAN</name>
<proteinExistence type="predicted"/>
<accession>A0A0E9T980</accession>
<dbReference type="EMBL" id="GBXM01056064">
    <property type="protein sequence ID" value="JAH52513.1"/>
    <property type="molecule type" value="Transcribed_RNA"/>
</dbReference>
<dbReference type="AlphaFoldDB" id="A0A0E9T980"/>
<sequence length="32" mass="3867">MRIVRMYLWCLSHAVEVEDGFAECTFIQQYQV</sequence>
<organism evidence="1">
    <name type="scientific">Anguilla anguilla</name>
    <name type="common">European freshwater eel</name>
    <name type="synonym">Muraena anguilla</name>
    <dbReference type="NCBI Taxonomy" id="7936"/>
    <lineage>
        <taxon>Eukaryota</taxon>
        <taxon>Metazoa</taxon>
        <taxon>Chordata</taxon>
        <taxon>Craniata</taxon>
        <taxon>Vertebrata</taxon>
        <taxon>Euteleostomi</taxon>
        <taxon>Actinopterygii</taxon>
        <taxon>Neopterygii</taxon>
        <taxon>Teleostei</taxon>
        <taxon>Anguilliformes</taxon>
        <taxon>Anguillidae</taxon>
        <taxon>Anguilla</taxon>
    </lineage>
</organism>
<protein>
    <submittedName>
        <fullName evidence="1">Uncharacterized protein</fullName>
    </submittedName>
</protein>
<dbReference type="EMBL" id="GBXM01058600">
    <property type="protein sequence ID" value="JAH49977.1"/>
    <property type="molecule type" value="Transcribed_RNA"/>
</dbReference>
<reference evidence="1" key="2">
    <citation type="journal article" date="2015" name="Fish Shellfish Immunol.">
        <title>Early steps in the European eel (Anguilla anguilla)-Vibrio vulnificus interaction in the gills: Role of the RtxA13 toxin.</title>
        <authorList>
            <person name="Callol A."/>
            <person name="Pajuelo D."/>
            <person name="Ebbesson L."/>
            <person name="Teles M."/>
            <person name="MacKenzie S."/>
            <person name="Amaro C."/>
        </authorList>
    </citation>
    <scope>NUCLEOTIDE SEQUENCE</scope>
</reference>
<reference evidence="1" key="1">
    <citation type="submission" date="2014-11" db="EMBL/GenBank/DDBJ databases">
        <authorList>
            <person name="Amaro Gonzalez C."/>
        </authorList>
    </citation>
    <scope>NUCLEOTIDE SEQUENCE</scope>
</reference>
<evidence type="ECO:0000313" key="1">
    <source>
        <dbReference type="EMBL" id="JAH49977.1"/>
    </source>
</evidence>